<dbReference type="AlphaFoldDB" id="A0A4Y2XAY2"/>
<evidence type="ECO:0000313" key="2">
    <source>
        <dbReference type="Proteomes" id="UP000499080"/>
    </source>
</evidence>
<protein>
    <submittedName>
        <fullName evidence="1">Uncharacterized protein</fullName>
    </submittedName>
</protein>
<gene>
    <name evidence="1" type="ORF">AVEN_270159_1</name>
</gene>
<evidence type="ECO:0000313" key="1">
    <source>
        <dbReference type="EMBL" id="GBO46783.1"/>
    </source>
</evidence>
<organism evidence="1 2">
    <name type="scientific">Araneus ventricosus</name>
    <name type="common">Orbweaver spider</name>
    <name type="synonym">Epeira ventricosa</name>
    <dbReference type="NCBI Taxonomy" id="182803"/>
    <lineage>
        <taxon>Eukaryota</taxon>
        <taxon>Metazoa</taxon>
        <taxon>Ecdysozoa</taxon>
        <taxon>Arthropoda</taxon>
        <taxon>Chelicerata</taxon>
        <taxon>Arachnida</taxon>
        <taxon>Araneae</taxon>
        <taxon>Araneomorphae</taxon>
        <taxon>Entelegynae</taxon>
        <taxon>Araneoidea</taxon>
        <taxon>Araneidae</taxon>
        <taxon>Araneus</taxon>
    </lineage>
</organism>
<proteinExistence type="predicted"/>
<name>A0A4Y2XAY2_ARAVE</name>
<comment type="caution">
    <text evidence="1">The sequence shown here is derived from an EMBL/GenBank/DDBJ whole genome shotgun (WGS) entry which is preliminary data.</text>
</comment>
<dbReference type="EMBL" id="BGPR01074677">
    <property type="protein sequence ID" value="GBO46783.1"/>
    <property type="molecule type" value="Genomic_DNA"/>
</dbReference>
<sequence>MIKRKNLMKISDDTETCSLDEEFNIPTTECISYRNRENSLFSGDLNRLLGASVFSDSCGSFIYSVYGQFARQQKLHCCLDFPMGYCSFCCVDLRFGFDALE</sequence>
<accession>A0A4Y2XAY2</accession>
<keyword evidence="2" id="KW-1185">Reference proteome</keyword>
<dbReference type="Proteomes" id="UP000499080">
    <property type="component" value="Unassembled WGS sequence"/>
</dbReference>
<reference evidence="1 2" key="1">
    <citation type="journal article" date="2019" name="Sci. Rep.">
        <title>Orb-weaving spider Araneus ventricosus genome elucidates the spidroin gene catalogue.</title>
        <authorList>
            <person name="Kono N."/>
            <person name="Nakamura H."/>
            <person name="Ohtoshi R."/>
            <person name="Moran D.A.P."/>
            <person name="Shinohara A."/>
            <person name="Yoshida Y."/>
            <person name="Fujiwara M."/>
            <person name="Mori M."/>
            <person name="Tomita M."/>
            <person name="Arakawa K."/>
        </authorList>
    </citation>
    <scope>NUCLEOTIDE SEQUENCE [LARGE SCALE GENOMIC DNA]</scope>
</reference>